<sequence length="252" mass="26089">MAEAEGYGLVAGRGGGERRARVVGVLVLVLVALAVTGLSVGWIWTRADAVAPVALPSGPPVGLKTVDPSVKPSETPPPRGRVLGAQIVAANNDTMPIMGSAWGNTGERTSLYGGAAIWLDVHENYNGAADWGNYVAFGQLAPEVKVARTPAGLKAAATQAGSRALIGLYGDAPKLSGTTHKAITVDGHPGHEITTRVAVSAPKLKETFSTVLIAVIDRGDGTIAVSIGDMAGSTPEWTQVWRTKVSQIKINR</sequence>
<organism evidence="2 3">
    <name type="scientific">Kribbella sandramycini</name>
    <dbReference type="NCBI Taxonomy" id="60450"/>
    <lineage>
        <taxon>Bacteria</taxon>
        <taxon>Bacillati</taxon>
        <taxon>Actinomycetota</taxon>
        <taxon>Actinomycetes</taxon>
        <taxon>Propionibacteriales</taxon>
        <taxon>Kribbellaceae</taxon>
        <taxon>Kribbella</taxon>
    </lineage>
</organism>
<keyword evidence="1" id="KW-0472">Membrane</keyword>
<protein>
    <submittedName>
        <fullName evidence="2">Uncharacterized protein</fullName>
    </submittedName>
</protein>
<evidence type="ECO:0000313" key="2">
    <source>
        <dbReference type="EMBL" id="MBB6568486.1"/>
    </source>
</evidence>
<accession>A0A841SK73</accession>
<evidence type="ECO:0000256" key="1">
    <source>
        <dbReference type="SAM" id="Phobius"/>
    </source>
</evidence>
<feature type="transmembrane region" description="Helical" evidence="1">
    <location>
        <begin position="22"/>
        <end position="44"/>
    </location>
</feature>
<keyword evidence="1" id="KW-0812">Transmembrane</keyword>
<proteinExistence type="predicted"/>
<dbReference type="EMBL" id="JACHKF010000001">
    <property type="protein sequence ID" value="MBB6568486.1"/>
    <property type="molecule type" value="Genomic_DNA"/>
</dbReference>
<comment type="caution">
    <text evidence="2">The sequence shown here is derived from an EMBL/GenBank/DDBJ whole genome shotgun (WGS) entry which is preliminary data.</text>
</comment>
<dbReference type="RefSeq" id="WP_337796462.1">
    <property type="nucleotide sequence ID" value="NZ_BAAAGT010000007.1"/>
</dbReference>
<name>A0A841SK73_9ACTN</name>
<reference evidence="2 3" key="1">
    <citation type="submission" date="2020-08" db="EMBL/GenBank/DDBJ databases">
        <title>Sequencing the genomes of 1000 actinobacteria strains.</title>
        <authorList>
            <person name="Klenk H.-P."/>
        </authorList>
    </citation>
    <scope>NUCLEOTIDE SEQUENCE [LARGE SCALE GENOMIC DNA]</scope>
    <source>
        <strain evidence="2 3">DSM 15626</strain>
    </source>
</reference>
<dbReference type="Proteomes" id="UP000553957">
    <property type="component" value="Unassembled WGS sequence"/>
</dbReference>
<keyword evidence="1" id="KW-1133">Transmembrane helix</keyword>
<evidence type="ECO:0000313" key="3">
    <source>
        <dbReference type="Proteomes" id="UP000553957"/>
    </source>
</evidence>
<dbReference type="AlphaFoldDB" id="A0A841SK73"/>
<gene>
    <name evidence="2" type="ORF">HNR71_004123</name>
</gene>